<proteinExistence type="predicted"/>
<evidence type="ECO:0000313" key="1">
    <source>
        <dbReference type="EMBL" id="OJX58743.1"/>
    </source>
</evidence>
<evidence type="ECO:0008006" key="3">
    <source>
        <dbReference type="Google" id="ProtNLM"/>
    </source>
</evidence>
<gene>
    <name evidence="1" type="ORF">BGO89_05405</name>
</gene>
<comment type="caution">
    <text evidence="1">The sequence shown here is derived from an EMBL/GenBank/DDBJ whole genome shotgun (WGS) entry which is preliminary data.</text>
</comment>
<evidence type="ECO:0000313" key="2">
    <source>
        <dbReference type="Proteomes" id="UP000184233"/>
    </source>
</evidence>
<dbReference type="InterPro" id="IPR014995">
    <property type="entry name" value="DUF1844"/>
</dbReference>
<dbReference type="Pfam" id="PF08899">
    <property type="entry name" value="DUF1844"/>
    <property type="match status" value="1"/>
</dbReference>
<reference evidence="1 2" key="1">
    <citation type="submission" date="2016-09" db="EMBL/GenBank/DDBJ databases">
        <title>Genome-resolved meta-omics ties microbial dynamics to process performance in biotechnology for thiocyanate degradation.</title>
        <authorList>
            <person name="Kantor R.S."/>
            <person name="Huddy R.J."/>
            <person name="Iyer R."/>
            <person name="Thomas B.C."/>
            <person name="Brown C.T."/>
            <person name="Anantharaman K."/>
            <person name="Tringe S."/>
            <person name="Hettich R.L."/>
            <person name="Harrison S.T."/>
            <person name="Banfield J.F."/>
        </authorList>
    </citation>
    <scope>NUCLEOTIDE SEQUENCE [LARGE SCALE GENOMIC DNA]</scope>
    <source>
        <strain evidence="1">59-99</strain>
    </source>
</reference>
<protein>
    <recommendedName>
        <fullName evidence="3">DUF1844 domain-containing protein</fullName>
    </recommendedName>
</protein>
<organism evidence="1 2">
    <name type="scientific">Candidatus Kapaibacterium thiocyanatum</name>
    <dbReference type="NCBI Taxonomy" id="1895771"/>
    <lineage>
        <taxon>Bacteria</taxon>
        <taxon>Pseudomonadati</taxon>
        <taxon>Candidatus Kapaibacteriota</taxon>
        <taxon>Candidatus Kapaibacteriia</taxon>
        <taxon>Candidatus Kapaibacteriales</taxon>
        <taxon>Candidatus Kapaibacteriaceae</taxon>
        <taxon>Candidatus Kapaibacterium</taxon>
    </lineage>
</organism>
<dbReference type="AlphaFoldDB" id="A0A1M3L1L6"/>
<accession>A0A1M3L1L6</accession>
<name>A0A1M3L1L6_9BACT</name>
<dbReference type="EMBL" id="MKVH01000015">
    <property type="protein sequence ID" value="OJX58743.1"/>
    <property type="molecule type" value="Genomic_DNA"/>
</dbReference>
<sequence length="91" mass="10037">MQPSFLTVVQMFQLEGMVALGKMLNPATNQITKNLDHAKYVIDILDILAEKTSGNLTDDEKKFLDHTVSTLKLNFLEESKSNVLPSPSGTA</sequence>
<dbReference type="STRING" id="1895771.BGO89_05405"/>
<dbReference type="Proteomes" id="UP000184233">
    <property type="component" value="Unassembled WGS sequence"/>
</dbReference>